<reference evidence="4 5" key="1">
    <citation type="submission" date="2020-01" db="EMBL/GenBank/DDBJ databases">
        <authorList>
            <person name="Gupta K D."/>
        </authorList>
    </citation>
    <scope>NUCLEOTIDE SEQUENCE [LARGE SCALE GENOMIC DNA]</scope>
</reference>
<dbReference type="InterPro" id="IPR002410">
    <property type="entry name" value="Peptidase_S33"/>
</dbReference>
<sequence length="454" mass="51639">MPTPATQLESYDTKDGLKVIERFFIVPLDYSKPEGEKIRVFARSVIPKAKAKTAEEEAKLPYVAYLQGGPGFEIGLMGNSGYTKELHEKGYQTLWVDQRGTGLSTSLTPDTLPNHVKTDEEIAQYLKHFRADNIVRDCEFIRNELLGHKESPEDRKWSLMGQSFGGFCIITYLSFFSAGLKEVFMTGGLAPLVDQPDAVYEALAKRVIKRNEVYYKKYPQDVQRVRNILAFLESNTVTLPNGGRLSPTRFQQLGLEFGMHGGIDRIHQIVFRATSDLDLVKKISYKTLQTIQQLQGLDGNPLYAILHEPIYCQGKAANWSASRVVQKYDCFSWSYVKAQDVSTPLYFLGEMIFPETFDDYANLRPWKAAAEILAKDDSWGPLYDLDQLAKNEVKVSAVTYFNDMYVDFDFAQQTASKIKNTEQYITNQLVHDGIREDPADIMKTLFRLSERALD</sequence>
<dbReference type="AlphaFoldDB" id="A0A8S0W7N8"/>
<dbReference type="PANTHER" id="PTHR43248:SF2">
    <property type="entry name" value="PROLYL AMINOPEPTIDASE"/>
    <property type="match status" value="1"/>
</dbReference>
<dbReference type="InterPro" id="IPR051601">
    <property type="entry name" value="Serine_prot/Carboxylest_S33"/>
</dbReference>
<proteinExistence type="inferred from homology"/>
<comment type="caution">
    <text evidence="4">The sequence shown here is derived from an EMBL/GenBank/DDBJ whole genome shotgun (WGS) entry which is preliminary data.</text>
</comment>
<dbReference type="PRINTS" id="PR00793">
    <property type="entry name" value="PROAMNOPTASE"/>
</dbReference>
<organism evidence="4 5">
    <name type="scientific">Cyclocybe aegerita</name>
    <name type="common">Black poplar mushroom</name>
    <name type="synonym">Agrocybe aegerita</name>
    <dbReference type="NCBI Taxonomy" id="1973307"/>
    <lineage>
        <taxon>Eukaryota</taxon>
        <taxon>Fungi</taxon>
        <taxon>Dikarya</taxon>
        <taxon>Basidiomycota</taxon>
        <taxon>Agaricomycotina</taxon>
        <taxon>Agaricomycetes</taxon>
        <taxon>Agaricomycetidae</taxon>
        <taxon>Agaricales</taxon>
        <taxon>Agaricineae</taxon>
        <taxon>Bolbitiaceae</taxon>
        <taxon>Cyclocybe</taxon>
    </lineage>
</organism>
<accession>A0A8S0W7N8</accession>
<dbReference type="InterPro" id="IPR000073">
    <property type="entry name" value="AB_hydrolase_1"/>
</dbReference>
<keyword evidence="5" id="KW-1185">Reference proteome</keyword>
<dbReference type="InterPro" id="IPR029058">
    <property type="entry name" value="AB_hydrolase_fold"/>
</dbReference>
<gene>
    <name evidence="4" type="ORF">AAE3_LOCUS2538</name>
</gene>
<evidence type="ECO:0000313" key="5">
    <source>
        <dbReference type="Proteomes" id="UP000467700"/>
    </source>
</evidence>
<dbReference type="GO" id="GO:0006508">
    <property type="term" value="P:proteolysis"/>
    <property type="evidence" value="ECO:0007669"/>
    <property type="project" value="InterPro"/>
</dbReference>
<evidence type="ECO:0000259" key="3">
    <source>
        <dbReference type="Pfam" id="PF00561"/>
    </source>
</evidence>
<dbReference type="GO" id="GO:0008233">
    <property type="term" value="F:peptidase activity"/>
    <property type="evidence" value="ECO:0007669"/>
    <property type="project" value="InterPro"/>
</dbReference>
<feature type="domain" description="AB hydrolase-1" evidence="3">
    <location>
        <begin position="84"/>
        <end position="222"/>
    </location>
</feature>
<dbReference type="PANTHER" id="PTHR43248">
    <property type="entry name" value="2-SUCCINYL-6-HYDROXY-2,4-CYCLOHEXADIENE-1-CARBOXYLATE SYNTHASE"/>
    <property type="match status" value="1"/>
</dbReference>
<keyword evidence="2" id="KW-0378">Hydrolase</keyword>
<dbReference type="Pfam" id="PF00561">
    <property type="entry name" value="Abhydrolase_1"/>
    <property type="match status" value="1"/>
</dbReference>
<evidence type="ECO:0000256" key="1">
    <source>
        <dbReference type="ARBA" id="ARBA00010088"/>
    </source>
</evidence>
<name>A0A8S0W7N8_CYCAE</name>
<dbReference type="EMBL" id="CACVBS010000029">
    <property type="protein sequence ID" value="CAA7260406.1"/>
    <property type="molecule type" value="Genomic_DNA"/>
</dbReference>
<dbReference type="Proteomes" id="UP000467700">
    <property type="component" value="Unassembled WGS sequence"/>
</dbReference>
<evidence type="ECO:0000313" key="4">
    <source>
        <dbReference type="EMBL" id="CAA7260406.1"/>
    </source>
</evidence>
<dbReference type="Gene3D" id="3.40.50.1820">
    <property type="entry name" value="alpha/beta hydrolase"/>
    <property type="match status" value="1"/>
</dbReference>
<comment type="similarity">
    <text evidence="1">Belongs to the peptidase S33 family.</text>
</comment>
<protein>
    <recommendedName>
        <fullName evidence="3">AB hydrolase-1 domain-containing protein</fullName>
    </recommendedName>
</protein>
<evidence type="ECO:0000256" key="2">
    <source>
        <dbReference type="ARBA" id="ARBA00022801"/>
    </source>
</evidence>
<dbReference type="SUPFAM" id="SSF53474">
    <property type="entry name" value="alpha/beta-Hydrolases"/>
    <property type="match status" value="1"/>
</dbReference>
<dbReference type="OrthoDB" id="1898734at2759"/>